<evidence type="ECO:0000313" key="3">
    <source>
        <dbReference type="Proteomes" id="UP000036958"/>
    </source>
</evidence>
<dbReference type="Proteomes" id="UP000036958">
    <property type="component" value="Unassembled WGS sequence"/>
</dbReference>
<dbReference type="STRING" id="1409788.NC99_45040"/>
<name>A0A0L8V2T8_9BACT</name>
<evidence type="ECO:0000313" key="2">
    <source>
        <dbReference type="EMBL" id="KOH42668.1"/>
    </source>
</evidence>
<dbReference type="EMBL" id="LGIA01000216">
    <property type="protein sequence ID" value="KOH42668.1"/>
    <property type="molecule type" value="Genomic_DNA"/>
</dbReference>
<accession>A0A0L8V2T8</accession>
<keyword evidence="1" id="KW-1133">Transmembrane helix</keyword>
<feature type="transmembrane region" description="Helical" evidence="1">
    <location>
        <begin position="67"/>
        <end position="90"/>
    </location>
</feature>
<evidence type="ECO:0000256" key="1">
    <source>
        <dbReference type="SAM" id="Phobius"/>
    </source>
</evidence>
<dbReference type="AlphaFoldDB" id="A0A0L8V2T8"/>
<organism evidence="2 3">
    <name type="scientific">Sunxiuqinia dokdonensis</name>
    <dbReference type="NCBI Taxonomy" id="1409788"/>
    <lineage>
        <taxon>Bacteria</taxon>
        <taxon>Pseudomonadati</taxon>
        <taxon>Bacteroidota</taxon>
        <taxon>Bacteroidia</taxon>
        <taxon>Marinilabiliales</taxon>
        <taxon>Prolixibacteraceae</taxon>
        <taxon>Sunxiuqinia</taxon>
    </lineage>
</organism>
<evidence type="ECO:0008006" key="4">
    <source>
        <dbReference type="Google" id="ProtNLM"/>
    </source>
</evidence>
<dbReference type="RefSeq" id="WP_053188618.1">
    <property type="nucleotide sequence ID" value="NZ_LGIA01000216.1"/>
</dbReference>
<proteinExistence type="predicted"/>
<feature type="transmembrane region" description="Helical" evidence="1">
    <location>
        <begin position="111"/>
        <end position="132"/>
    </location>
</feature>
<feature type="transmembrane region" description="Helical" evidence="1">
    <location>
        <begin position="6"/>
        <end position="24"/>
    </location>
</feature>
<keyword evidence="1" id="KW-0472">Membrane</keyword>
<reference evidence="3" key="1">
    <citation type="submission" date="2015-07" db="EMBL/GenBank/DDBJ databases">
        <title>Genome sequencing of Sunxiuqinia dokdonensis strain SK.</title>
        <authorList>
            <person name="Ahn S."/>
            <person name="Kim B.-C."/>
        </authorList>
    </citation>
    <scope>NUCLEOTIDE SEQUENCE [LARGE SCALE GENOMIC DNA]</scope>
    <source>
        <strain evidence="3">SK</strain>
    </source>
</reference>
<sequence length="133" mass="15347">MNYFQILGVGFGIVALLKPFYMHVLPWDENKFIAETYTEERPNWILPIAIMGLVLVCYTWYKELTTEIRYSLIITIMFSLTAIKAVFFIFDYSKFQKWVAGLLIKNKGKNVVIVDVFAGIFGLVLIAASFFLL</sequence>
<protein>
    <recommendedName>
        <fullName evidence="4">Integral membrane protein</fullName>
    </recommendedName>
</protein>
<keyword evidence="1" id="KW-0812">Transmembrane</keyword>
<comment type="caution">
    <text evidence="2">The sequence shown here is derived from an EMBL/GenBank/DDBJ whole genome shotgun (WGS) entry which is preliminary data.</text>
</comment>
<gene>
    <name evidence="2" type="ORF">NC99_45040</name>
</gene>
<feature type="transmembrane region" description="Helical" evidence="1">
    <location>
        <begin position="44"/>
        <end position="61"/>
    </location>
</feature>
<keyword evidence="3" id="KW-1185">Reference proteome</keyword>